<keyword evidence="7" id="KW-0614">Plasmid</keyword>
<dbReference type="InterPro" id="IPR037018">
    <property type="entry name" value="GH65_N"/>
</dbReference>
<evidence type="ECO:0000313" key="8">
    <source>
        <dbReference type="Proteomes" id="UP000500767"/>
    </source>
</evidence>
<feature type="transmembrane region" description="Helical" evidence="3">
    <location>
        <begin position="816"/>
        <end position="832"/>
    </location>
</feature>
<dbReference type="Gene3D" id="1.50.10.140">
    <property type="match status" value="2"/>
</dbReference>
<reference evidence="7 8" key="1">
    <citation type="journal article" date="2014" name="World J. Microbiol. Biotechnol.">
        <title>Biodiversity and physiological characteristics of Antarctic and Arctic lichens-associated bacteria.</title>
        <authorList>
            <person name="Lee Y.M."/>
            <person name="Kim E.H."/>
            <person name="Lee H.K."/>
            <person name="Hong S.G."/>
        </authorList>
    </citation>
    <scope>NUCLEOTIDE SEQUENCE [LARGE SCALE GENOMIC DNA]</scope>
    <source>
        <strain evidence="7 8">PAMC 26569</strain>
        <plasmid evidence="7">unnamed2</plasmid>
    </source>
</reference>
<evidence type="ECO:0000259" key="5">
    <source>
        <dbReference type="Pfam" id="PF10091"/>
    </source>
</evidence>
<dbReference type="InterPro" id="IPR037824">
    <property type="entry name" value="GH94N_2_NdvB"/>
</dbReference>
<dbReference type="CDD" id="cd11753">
    <property type="entry name" value="GH94N_ChvB_NdvB_2_like"/>
    <property type="match status" value="1"/>
</dbReference>
<dbReference type="InterPro" id="IPR011013">
    <property type="entry name" value="Gal_mutarotase_sf_dom"/>
</dbReference>
<dbReference type="InterPro" id="IPR052047">
    <property type="entry name" value="GH94_Enzymes"/>
</dbReference>
<keyword evidence="8" id="KW-1185">Reference proteome</keyword>
<dbReference type="Gene3D" id="2.70.98.40">
    <property type="entry name" value="Glycoside hydrolase, family 65, N-terminal domain"/>
    <property type="match status" value="2"/>
</dbReference>
<geneLocation type="plasmid" evidence="7 8">
    <name>unnamed2</name>
</geneLocation>
<feature type="transmembrane region" description="Helical" evidence="3">
    <location>
        <begin position="838"/>
        <end position="858"/>
    </location>
</feature>
<keyword evidence="3" id="KW-0812">Transmembrane</keyword>
<organism evidence="7 8">
    <name type="scientific">Lichenicola cladoniae</name>
    <dbReference type="NCBI Taxonomy" id="1484109"/>
    <lineage>
        <taxon>Bacteria</taxon>
        <taxon>Pseudomonadati</taxon>
        <taxon>Pseudomonadota</taxon>
        <taxon>Alphaproteobacteria</taxon>
        <taxon>Acetobacterales</taxon>
        <taxon>Acetobacteraceae</taxon>
        <taxon>Lichenicola</taxon>
    </lineage>
</organism>
<feature type="domain" description="Glycosyl hydrolase 94 supersandwich" evidence="4">
    <location>
        <begin position="2044"/>
        <end position="2315"/>
    </location>
</feature>
<dbReference type="Gene3D" id="1.50.10.10">
    <property type="match status" value="1"/>
</dbReference>
<dbReference type="Pfam" id="PF10091">
    <property type="entry name" value="Glycoamylase"/>
    <property type="match status" value="1"/>
</dbReference>
<dbReference type="CDD" id="cd11756">
    <property type="entry name" value="GH94N_ChvB_NdvB_1_like"/>
    <property type="match status" value="1"/>
</dbReference>
<dbReference type="SUPFAM" id="SSF74650">
    <property type="entry name" value="Galactose mutarotase-like"/>
    <property type="match status" value="2"/>
</dbReference>
<name>A0A6M8HZ37_9PROT</name>
<evidence type="ECO:0000259" key="4">
    <source>
        <dbReference type="Pfam" id="PF06165"/>
    </source>
</evidence>
<dbReference type="InterPro" id="IPR010383">
    <property type="entry name" value="Glyco_hydrolase_94_b-supersand"/>
</dbReference>
<dbReference type="SMART" id="SM01068">
    <property type="entry name" value="CBM_X"/>
    <property type="match status" value="2"/>
</dbReference>
<feature type="transmembrane region" description="Helical" evidence="3">
    <location>
        <begin position="879"/>
        <end position="899"/>
    </location>
</feature>
<dbReference type="PANTHER" id="PTHR37469">
    <property type="entry name" value="CELLOBIONIC ACID PHOSPHORYLASE-RELATED"/>
    <property type="match status" value="1"/>
</dbReference>
<dbReference type="KEGG" id="lck:HN018_25585"/>
<feature type="domain" description="Glycoamylase-like" evidence="5">
    <location>
        <begin position="1297"/>
        <end position="1504"/>
    </location>
</feature>
<dbReference type="Pfam" id="PF06165">
    <property type="entry name" value="GH94_b-supersand"/>
    <property type="match status" value="2"/>
</dbReference>
<dbReference type="InterPro" id="IPR019282">
    <property type="entry name" value="Glycoamylase-like_cons_dom"/>
</dbReference>
<dbReference type="Proteomes" id="UP000500767">
    <property type="component" value="Plasmid unnamed2"/>
</dbReference>
<feature type="transmembrane region" description="Helical" evidence="3">
    <location>
        <begin position="435"/>
        <end position="455"/>
    </location>
</feature>
<dbReference type="InterPro" id="IPR037820">
    <property type="entry name" value="GH94N_NdvB"/>
</dbReference>
<evidence type="ECO:0000256" key="2">
    <source>
        <dbReference type="ARBA" id="ARBA00022679"/>
    </source>
</evidence>
<evidence type="ECO:0000256" key="1">
    <source>
        <dbReference type="ARBA" id="ARBA00022676"/>
    </source>
</evidence>
<accession>A0A6M8HZ37</accession>
<dbReference type="Pfam" id="PF17167">
    <property type="entry name" value="Glyco_hydro_94"/>
    <property type="match status" value="1"/>
</dbReference>
<keyword evidence="1" id="KW-0328">Glycosyltransferase</keyword>
<dbReference type="GO" id="GO:0030246">
    <property type="term" value="F:carbohydrate binding"/>
    <property type="evidence" value="ECO:0007669"/>
    <property type="project" value="InterPro"/>
</dbReference>
<feature type="domain" description="Glycosyl hydrolase 94 catalytic" evidence="6">
    <location>
        <begin position="2329"/>
        <end position="2754"/>
    </location>
</feature>
<protein>
    <submittedName>
        <fullName evidence="7">Glycosyl transferase</fullName>
    </submittedName>
</protein>
<keyword evidence="2 7" id="KW-0808">Transferase</keyword>
<evidence type="ECO:0000259" key="6">
    <source>
        <dbReference type="Pfam" id="PF17167"/>
    </source>
</evidence>
<feature type="domain" description="Glycosyl hydrolase 94 supersandwich" evidence="4">
    <location>
        <begin position="1548"/>
        <end position="1819"/>
    </location>
</feature>
<evidence type="ECO:0000256" key="3">
    <source>
        <dbReference type="SAM" id="Phobius"/>
    </source>
</evidence>
<dbReference type="InterPro" id="IPR008928">
    <property type="entry name" value="6-hairpin_glycosidase_sf"/>
</dbReference>
<gene>
    <name evidence="7" type="ORF">HN018_25585</name>
</gene>
<dbReference type="GO" id="GO:0005975">
    <property type="term" value="P:carbohydrate metabolic process"/>
    <property type="evidence" value="ECO:0007669"/>
    <property type="project" value="InterPro"/>
</dbReference>
<dbReference type="GO" id="GO:0016757">
    <property type="term" value="F:glycosyltransferase activity"/>
    <property type="evidence" value="ECO:0007669"/>
    <property type="project" value="UniProtKB-KW"/>
</dbReference>
<dbReference type="PANTHER" id="PTHR37469:SF2">
    <property type="entry name" value="CELLOBIONIC ACID PHOSPHORYLASE"/>
    <property type="match status" value="1"/>
</dbReference>
<keyword evidence="3" id="KW-1133">Transmembrane helix</keyword>
<dbReference type="InterPro" id="IPR033432">
    <property type="entry name" value="GH94_catalytic"/>
</dbReference>
<feature type="transmembrane region" description="Helical" evidence="3">
    <location>
        <begin position="410"/>
        <end position="429"/>
    </location>
</feature>
<dbReference type="Gene3D" id="2.60.420.10">
    <property type="entry name" value="Maltose phosphorylase, domain 3"/>
    <property type="match status" value="1"/>
</dbReference>
<dbReference type="InterPro" id="IPR012341">
    <property type="entry name" value="6hp_glycosidase-like_sf"/>
</dbReference>
<dbReference type="EMBL" id="CP053710">
    <property type="protein sequence ID" value="QKE93526.1"/>
    <property type="molecule type" value="Genomic_DNA"/>
</dbReference>
<proteinExistence type="predicted"/>
<evidence type="ECO:0000313" key="7">
    <source>
        <dbReference type="EMBL" id="QKE93526.1"/>
    </source>
</evidence>
<sequence>MSVSALRLPARGPLIASRGLGHRARPLPWARTPVRAELFGVERLEQHARSLAAAQTVTAGRTRGSRLSNRLADNAAFLLQANRVLAKSAEDGHHATPAAEWLADNYHLVDMQIREIGIDLPPGFYVQLPKLAAGPFTGLPQVFGAMWSLVAHTDSHIDIETLRRYLVAYQSVQPLTIGELWALPITLRIVLIENLRRVAELVVDDAAARQSADELADRVEGVGGSALNLPDGLPRDTRVSDPFAVQLAHRLRGHDPRTNPALAWLDRRLEAQGTTVQDVVRDELHKHGMANATVRNVITSMRMIAGMDWTDLFERVSLVDDVLAAEAPFAEMDFTTRNLYRIAIETLSRGSDWSELDIARKAASIAAGHPDGRQHDPGYSLIGSGRAAFEAAIGYRPTWRAWLEKGCRRLGISGYGAAVVLLALAFVAVPLRLAAGAGAGVLMLALLSAAGFVLASDASVACVNRLATSVFGATALPGLELKSGITAPLRTLVAVPILLTTQAAVAEQVARLEVHHLASRDGEVHFALLSDWTDSRAEHVDTDASLLAEARSGIDRLNRLYGGAPGGDRFLLLHRRRVWNAGEARWIGWERKRGKLHELNRLLRGATDTTFLDPPPVPSGVRYVVTLDSDTRLPQGAVRRMVGKMAHPLNAPRLDPVRLRVVEGYAVLQPRVTPSLPTGCGSTMFQRIFSSLDGIDPYAGAVSDVYQDVFGEGSYAGKGIYEVDAFEAALQGRVADSTLLSHDLFEGVFARAALASDIEVVEEFPAAYAVAVLRQHRWARGDWQLLPWIVPHHGAAARDAIPAMGRWKMLDNLRRTLSAPAGVGALLAGWLLPFPAALAWTVFVLLTIALPALLPVFADVAPGSRWVTWRSYLGVLADGLRHATALAGLVVVFLAHQAVLMGDAIARTTVRVFWTRRHLLEWVTAAQAADGAPLGVAGYYRRMAGAPVLGVLALGVAVWPRAGAPAHSWMLTLPFAVAWIASPAVAYWCSRVTTGNRPALSEQDRRALRMTARRTWRFFESFVTSADTMLPPDNFQEDPAPVLARRTSPTNIGLYLLSSAAAHDFGWAGLIDTVDRLEATLGTMARLQRFRGHFYNWYGTADLRPLEPRYVSTVDSGNLAGHLIALANTCRSWQCDTVAASPYRAGLVDTAGIAVDELARLSTTTPPTPLLGDIGTTLAAITTRLAQPPGGDRNAAFDGLAADTASAAAVAKLLSAARPDAADLEFWITALDRSVESHRRDWAEAANLGPRLLAIEQASRGMALEMEFRFLRNTERKLLSIGFLADEGVLDANCYDLLASEARLACFIAIAKGDIPARDWFRLGRALTPMDGGAVLVSWSGSMFEYLMPSLVMRAPHGSLLEDTSHLVVHRQIGFGGDHDVPWGVSESAYNVRDVEYTYQYSNFGVPGLGLKRGLDADLVIAPYATALAAMVNPAAAVRNLLLLANAGGQGRYGFYEALDYTPERVPAGKRVAVVRAFMAHHQGMTIIAIADAVLVGVMRSRFHAEPIIQAAELLLQERAPRNVAIARPLPMVKKPSAAKTVGRPGGRRYTSADAPQPVTHLLSNGRYAVMLTEAGAGSSRWGDVAVTRWREDPTLDDWGSWILLRDAVSREVWSAGLQPIGVAPDQYEVAFGEDRAEFARRDGTLTTTMEVLVSAEEDAEVRRISVTNGGRVARTIDITSYAELALIRGADDIAHPAFAKMFVQTERLGDAILATRRRRAPNEPEIWAAHLLVAEGTAATIETETDRARFLGRGRCVRDAAAMDGRRLSGTTGTVLDAVFALRCRVTVPPGAVVRVAFWTMVAGSRDALAGAIDKHRDAAAFDRASTLAWAQAQVQLRHLGIRPTEADLFQRLAGHLVFAGPALRPGSDCIRRGSSAQKGLWGQGVSGDLPILLLRIRDSADLDVARQVLLAHEYFRLKQLAVDLVILNEHAASYSQDLQIALEALVRMQPRTPPVIGAAAEGALFLLRSDLVAKETVALLASAARVVLSAERGSLSEQLRTRSTAVLPVPALQPPRDTGTAIPPVPPLEFFNGHGGFADDGREYVVVLRPGQATPAPWINVIANPGFGFLVAAEGGGYSWSRNSRENQLTPWSNDPVTNRSGEAFYIRDVDTHGLWCPTASPRRDPAATYVITHGRGFSRFERVAHGIASSLLQYVPTADPVKLSRLQLHNLSGRARTLSVSAYVEWVLGASRTATAAFVTTTMDSETGAMFATNPWGAANSGHVAFADLGGSQTSWTGDRREFIGRNGSLDCPAGVARAAPLSGCVGAGLDPCGAMQATIHLPPDGHAEIVFLLGEAASADAARALVMKYRGADLDAVLVGIHHLWDGVLGAVEVRTPDRSMDIMLNGWLLYQALACRVWARAGFYQASGAYGFRDQLQDGMALTASRPDLVREHLLRAAARQFVEGDVQHWWLPGSGMGVRTRISDDCAWLATAVAHYVEATGDGALLDAQAGFLQAPALTEAEHDRFFAPEPADSGGTMFEHCARALDHSLSTGTHGLPLMGTGDWNDGMNRVGEAGRGESVWLGWFLHKALLAFAPLAEARPDARDHARAAVWRAHAAALEPALAAAWNGEWYLRAYYDDGTPLGSHTDAECRIDSIAQSWAVLSGVAPPDRAATAMASLNRELVRPDDGLLLVLTPPFDRTTHDPGYIKGYPPGLRENGGQYTHAATWAVLATAAMGDGDRAAMLFGLLNPIRRALTEADADRSKVEPYAVVADAYSVPPHVGRGGWSWYTGSAGWMQRAGVEGILGLRILGAALHLDPCIPRDWPGFEATLTWRSAHYRVVVSNPDKVCSGVAGMRLDGADADNGPVALRDDGGTHLVEVMLGGKVHS</sequence>
<dbReference type="SUPFAM" id="SSF48208">
    <property type="entry name" value="Six-hairpin glycosidases"/>
    <property type="match status" value="1"/>
</dbReference>
<keyword evidence="3" id="KW-0472">Membrane</keyword>